<organism evidence="1 2">
    <name type="scientific">Providencia alcalifaciens</name>
    <dbReference type="NCBI Taxonomy" id="126385"/>
    <lineage>
        <taxon>Bacteria</taxon>
        <taxon>Pseudomonadati</taxon>
        <taxon>Pseudomonadota</taxon>
        <taxon>Gammaproteobacteria</taxon>
        <taxon>Enterobacterales</taxon>
        <taxon>Morganellaceae</taxon>
        <taxon>Providencia</taxon>
    </lineage>
</organism>
<dbReference type="SUPFAM" id="SSF53474">
    <property type="entry name" value="alpha/beta-Hydrolases"/>
    <property type="match status" value="1"/>
</dbReference>
<dbReference type="PANTHER" id="PTHR15394:SF3">
    <property type="entry name" value="SERINE HYDROLASE RBBP9"/>
    <property type="match status" value="1"/>
</dbReference>
<dbReference type="OrthoDB" id="9804993at2"/>
<name>A0A4R3NIM0_9GAMM</name>
<proteinExistence type="predicted"/>
<evidence type="ECO:0000313" key="2">
    <source>
        <dbReference type="Proteomes" id="UP000295055"/>
    </source>
</evidence>
<sequence length="187" mass="20768">MDGKKVIIVHGYTASPNDNWFNWLKDELEAVGATVDVPALPESNSPDPQKWQQCLLDANIQFDENTILVGHSLGCITVLRFLENNVPEGAKIGGYVLVSGFDRSLDSLSELADHTQFSLDYNKLIGITDKRASIISSNDWVVDPDASIELAKALKTSVTMVESAGHFLDREGYTRLPALLNLLRFWY</sequence>
<reference evidence="1 2" key="1">
    <citation type="submission" date="2019-03" db="EMBL/GenBank/DDBJ databases">
        <title>Genomic analyses of the natural microbiome of Caenorhabditis elegans.</title>
        <authorList>
            <person name="Samuel B."/>
        </authorList>
    </citation>
    <scope>NUCLEOTIDE SEQUENCE [LARGE SCALE GENOMIC DNA]</scope>
    <source>
        <strain evidence="1 2">JUb102</strain>
    </source>
</reference>
<dbReference type="InterPro" id="IPR010662">
    <property type="entry name" value="RBBP9/YdeN"/>
</dbReference>
<dbReference type="GO" id="GO:0016787">
    <property type="term" value="F:hydrolase activity"/>
    <property type="evidence" value="ECO:0007669"/>
    <property type="project" value="InterPro"/>
</dbReference>
<evidence type="ECO:0000313" key="1">
    <source>
        <dbReference type="EMBL" id="TCT32879.1"/>
    </source>
</evidence>
<dbReference type="Proteomes" id="UP000295055">
    <property type="component" value="Unassembled WGS sequence"/>
</dbReference>
<dbReference type="AlphaFoldDB" id="A0A4R3NIM0"/>
<dbReference type="EMBL" id="SMAS01000006">
    <property type="protein sequence ID" value="TCT32879.1"/>
    <property type="molecule type" value="Genomic_DNA"/>
</dbReference>
<accession>A0A4R3NIM0</accession>
<dbReference type="Gene3D" id="3.40.50.1820">
    <property type="entry name" value="alpha/beta hydrolase"/>
    <property type="match status" value="1"/>
</dbReference>
<protein>
    <recommendedName>
        <fullName evidence="3">Serine hydrolase family protein</fullName>
    </recommendedName>
</protein>
<gene>
    <name evidence="1" type="ORF">EC835_106205</name>
</gene>
<comment type="caution">
    <text evidence="1">The sequence shown here is derived from an EMBL/GenBank/DDBJ whole genome shotgun (WGS) entry which is preliminary data.</text>
</comment>
<dbReference type="PANTHER" id="PTHR15394">
    <property type="entry name" value="SERINE HYDROLASE RBBP9"/>
    <property type="match status" value="1"/>
</dbReference>
<dbReference type="InterPro" id="IPR029058">
    <property type="entry name" value="AB_hydrolase_fold"/>
</dbReference>
<dbReference type="Pfam" id="PF06821">
    <property type="entry name" value="Ser_hydrolase"/>
    <property type="match status" value="1"/>
</dbReference>
<dbReference type="RefSeq" id="WP_132496596.1">
    <property type="nucleotide sequence ID" value="NZ_SMAS01000006.1"/>
</dbReference>
<evidence type="ECO:0008006" key="3">
    <source>
        <dbReference type="Google" id="ProtNLM"/>
    </source>
</evidence>